<feature type="region of interest" description="Disordered" evidence="1">
    <location>
        <begin position="1"/>
        <end position="88"/>
    </location>
</feature>
<sequence length="253" mass="27128">MSREERMGWTDGWMEAGRHRGSNRRDGEAGPSNATASKQSTGPPQVGKNVDKGGDDSAPRAQVERLRSSPGWMTDSPPFPPPRCRSREGGGNGERWLFCSGRRALVAGGASPHLTYCLMLLMDLMAPHHGPYGPHHGSPGSGRFCHRDISIARPRGVRALTFTQSRSPSQRQCEVTAGLAGTTRWLFCSSGDRARGLSPMPRTKDEARHPLGPVPITFQLSPPPARLQAAGQAWPGSPASLSVPASTPSPVRV</sequence>
<dbReference type="EMBL" id="JAWRVI010000024">
    <property type="protein sequence ID" value="KAK4088563.1"/>
    <property type="molecule type" value="Genomic_DNA"/>
</dbReference>
<dbReference type="Proteomes" id="UP001287286">
    <property type="component" value="Unassembled WGS sequence"/>
</dbReference>
<feature type="compositionally biased region" description="Basic and acidic residues" evidence="1">
    <location>
        <begin position="49"/>
        <end position="67"/>
    </location>
</feature>
<gene>
    <name evidence="2" type="ORF">Purlil1_7114</name>
</gene>
<evidence type="ECO:0000256" key="1">
    <source>
        <dbReference type="SAM" id="MobiDB-lite"/>
    </source>
</evidence>
<feature type="compositionally biased region" description="Polar residues" evidence="1">
    <location>
        <begin position="32"/>
        <end position="43"/>
    </location>
</feature>
<name>A0ABR0BYJ8_PURLI</name>
<proteinExistence type="predicted"/>
<reference evidence="2 3" key="1">
    <citation type="journal article" date="2024" name="Microbiol. Resour. Announc.">
        <title>Genome annotations for the ascomycete fungi Trichoderma harzianum, Trichoderma aggressivum, and Purpureocillium lilacinum.</title>
        <authorList>
            <person name="Beijen E.P.W."/>
            <person name="Ohm R.A."/>
        </authorList>
    </citation>
    <scope>NUCLEOTIDE SEQUENCE [LARGE SCALE GENOMIC DNA]</scope>
    <source>
        <strain evidence="2 3">CBS 150709</strain>
    </source>
</reference>
<feature type="region of interest" description="Disordered" evidence="1">
    <location>
        <begin position="219"/>
        <end position="253"/>
    </location>
</feature>
<protein>
    <submittedName>
        <fullName evidence="2">Uncharacterized protein</fullName>
    </submittedName>
</protein>
<organism evidence="2 3">
    <name type="scientific">Purpureocillium lilacinum</name>
    <name type="common">Paecilomyces lilacinus</name>
    <dbReference type="NCBI Taxonomy" id="33203"/>
    <lineage>
        <taxon>Eukaryota</taxon>
        <taxon>Fungi</taxon>
        <taxon>Dikarya</taxon>
        <taxon>Ascomycota</taxon>
        <taxon>Pezizomycotina</taxon>
        <taxon>Sordariomycetes</taxon>
        <taxon>Hypocreomycetidae</taxon>
        <taxon>Hypocreales</taxon>
        <taxon>Ophiocordycipitaceae</taxon>
        <taxon>Purpureocillium</taxon>
    </lineage>
</organism>
<feature type="compositionally biased region" description="Polar residues" evidence="1">
    <location>
        <begin position="239"/>
        <end position="253"/>
    </location>
</feature>
<evidence type="ECO:0000313" key="2">
    <source>
        <dbReference type="EMBL" id="KAK4088563.1"/>
    </source>
</evidence>
<keyword evidence="3" id="KW-1185">Reference proteome</keyword>
<accession>A0ABR0BYJ8</accession>
<evidence type="ECO:0000313" key="3">
    <source>
        <dbReference type="Proteomes" id="UP001287286"/>
    </source>
</evidence>
<comment type="caution">
    <text evidence="2">The sequence shown here is derived from an EMBL/GenBank/DDBJ whole genome shotgun (WGS) entry which is preliminary data.</text>
</comment>